<name>A0A5J9TGW1_9POAL</name>
<evidence type="ECO:0000259" key="7">
    <source>
        <dbReference type="SMART" id="SM00179"/>
    </source>
</evidence>
<dbReference type="Pfam" id="PF07645">
    <property type="entry name" value="EGF_CA"/>
    <property type="match status" value="1"/>
</dbReference>
<dbReference type="SUPFAM" id="SSF57196">
    <property type="entry name" value="EGF/Laminin"/>
    <property type="match status" value="1"/>
</dbReference>
<feature type="domain" description="EGF-like" evidence="8">
    <location>
        <begin position="253"/>
        <end position="295"/>
    </location>
</feature>
<dbReference type="PROSITE" id="PS01187">
    <property type="entry name" value="EGF_CA"/>
    <property type="match status" value="1"/>
</dbReference>
<evidence type="ECO:0000256" key="1">
    <source>
        <dbReference type="ARBA" id="ARBA00004167"/>
    </source>
</evidence>
<dbReference type="Gene3D" id="2.10.25.10">
    <property type="entry name" value="Laminin"/>
    <property type="match status" value="1"/>
</dbReference>
<accession>A0A5J9TGW1</accession>
<evidence type="ECO:0000256" key="5">
    <source>
        <dbReference type="ARBA" id="ARBA00023157"/>
    </source>
</evidence>
<dbReference type="Gramene" id="TVU10514">
    <property type="protein sequence ID" value="TVU10514"/>
    <property type="gene ID" value="EJB05_44050"/>
</dbReference>
<sequence length="352" mass="37722">MALISAAIATLIVMAAAAAAAAAPSPAPIGLPSCNTTCGDMSVPYPFGIQPGCYHEGYNLTCDTSSGFPRLLLGDGSLRVVDIYPQNSTVRVLRNGSMVDGADNVTSIGMNITFAPIFAGGPYRISSSNELVLFGCDVLATLVAGMIRFNKDSSPRFVRCVSLCFRGRSWYGAEHYCSGEGCCQTSFRGFGGTDWITPMYRYHLQGWLDKWGKQRVSMDSTEPYSDIPLILLWDIMQGLAPPESDKNDPYDKGCPRDVANICKSNNSMCTRDAEVYLCTCALGYDGNPYVDGGCHDVDECKHPQENGCLGDCTNTEGSFECRCPSGTFGDATVRGGCLEVANSSSPGQYSVV</sequence>
<keyword evidence="3 6" id="KW-0732">Signal</keyword>
<proteinExistence type="predicted"/>
<feature type="domain" description="EGF-like" evidence="8">
    <location>
        <begin position="299"/>
        <end position="338"/>
    </location>
</feature>
<evidence type="ECO:0000313" key="9">
    <source>
        <dbReference type="EMBL" id="TVU10514.1"/>
    </source>
</evidence>
<evidence type="ECO:0008006" key="11">
    <source>
        <dbReference type="Google" id="ProtNLM"/>
    </source>
</evidence>
<evidence type="ECO:0000256" key="2">
    <source>
        <dbReference type="ARBA" id="ARBA00022536"/>
    </source>
</evidence>
<feature type="chain" id="PRO_5023823294" description="EGF-like domain-containing protein" evidence="6">
    <location>
        <begin position="23"/>
        <end position="352"/>
    </location>
</feature>
<dbReference type="Proteomes" id="UP000324897">
    <property type="component" value="Chromosome 3"/>
</dbReference>
<feature type="non-terminal residue" evidence="9">
    <location>
        <position position="1"/>
    </location>
</feature>
<evidence type="ECO:0000256" key="4">
    <source>
        <dbReference type="ARBA" id="ARBA00022737"/>
    </source>
</evidence>
<dbReference type="AlphaFoldDB" id="A0A5J9TGW1"/>
<dbReference type="OrthoDB" id="695333at2759"/>
<dbReference type="InterPro" id="IPR000152">
    <property type="entry name" value="EGF-type_Asp/Asn_hydroxyl_site"/>
</dbReference>
<dbReference type="InterPro" id="IPR000742">
    <property type="entry name" value="EGF"/>
</dbReference>
<keyword evidence="4" id="KW-0677">Repeat</keyword>
<dbReference type="PROSITE" id="PS00010">
    <property type="entry name" value="ASX_HYDROXYL"/>
    <property type="match status" value="1"/>
</dbReference>
<dbReference type="FunFam" id="2.10.25.10:FF:000038">
    <property type="entry name" value="Fibrillin 2"/>
    <property type="match status" value="1"/>
</dbReference>
<gene>
    <name evidence="9" type="ORF">EJB05_44050</name>
</gene>
<dbReference type="InterPro" id="IPR001881">
    <property type="entry name" value="EGF-like_Ca-bd_dom"/>
</dbReference>
<dbReference type="SMART" id="SM00179">
    <property type="entry name" value="EGF_CA"/>
    <property type="match status" value="1"/>
</dbReference>
<comment type="subcellular location">
    <subcellularLocation>
        <location evidence="1">Membrane</location>
        <topology evidence="1">Single-pass membrane protein</topology>
    </subcellularLocation>
</comment>
<dbReference type="SMART" id="SM00181">
    <property type="entry name" value="EGF"/>
    <property type="match status" value="2"/>
</dbReference>
<keyword evidence="5" id="KW-1015">Disulfide bond</keyword>
<keyword evidence="2" id="KW-0245">EGF-like domain</keyword>
<dbReference type="InterPro" id="IPR049883">
    <property type="entry name" value="NOTCH1_EGF-like"/>
</dbReference>
<dbReference type="GO" id="GO:0005509">
    <property type="term" value="F:calcium ion binding"/>
    <property type="evidence" value="ECO:0007669"/>
    <property type="project" value="InterPro"/>
</dbReference>
<keyword evidence="10" id="KW-1185">Reference proteome</keyword>
<evidence type="ECO:0000313" key="10">
    <source>
        <dbReference type="Proteomes" id="UP000324897"/>
    </source>
</evidence>
<dbReference type="InterPro" id="IPR025287">
    <property type="entry name" value="WAK_GUB"/>
</dbReference>
<dbReference type="Pfam" id="PF13947">
    <property type="entry name" value="GUB_WAK_bind"/>
    <property type="match status" value="1"/>
</dbReference>
<dbReference type="GO" id="GO:0030247">
    <property type="term" value="F:polysaccharide binding"/>
    <property type="evidence" value="ECO:0007669"/>
    <property type="project" value="InterPro"/>
</dbReference>
<feature type="signal peptide" evidence="6">
    <location>
        <begin position="1"/>
        <end position="22"/>
    </location>
</feature>
<dbReference type="InterPro" id="IPR018097">
    <property type="entry name" value="EGF_Ca-bd_CS"/>
</dbReference>
<feature type="domain" description="EGF-like calcium-binding" evidence="7">
    <location>
        <begin position="296"/>
        <end position="338"/>
    </location>
</feature>
<evidence type="ECO:0000259" key="8">
    <source>
        <dbReference type="SMART" id="SM00181"/>
    </source>
</evidence>
<evidence type="ECO:0000256" key="3">
    <source>
        <dbReference type="ARBA" id="ARBA00022729"/>
    </source>
</evidence>
<dbReference type="EMBL" id="RWGY01000039">
    <property type="protein sequence ID" value="TVU10514.1"/>
    <property type="molecule type" value="Genomic_DNA"/>
</dbReference>
<dbReference type="PANTHER" id="PTHR33491">
    <property type="entry name" value="OSJNBA0016N04.9 PROTEIN"/>
    <property type="match status" value="1"/>
</dbReference>
<reference evidence="9 10" key="1">
    <citation type="journal article" date="2019" name="Sci. Rep.">
        <title>A high-quality genome of Eragrostis curvula grass provides insights into Poaceae evolution and supports new strategies to enhance forage quality.</title>
        <authorList>
            <person name="Carballo J."/>
            <person name="Santos B.A.C.M."/>
            <person name="Zappacosta D."/>
            <person name="Garbus I."/>
            <person name="Selva J.P."/>
            <person name="Gallo C.A."/>
            <person name="Diaz A."/>
            <person name="Albertini E."/>
            <person name="Caccamo M."/>
            <person name="Echenique V."/>
        </authorList>
    </citation>
    <scope>NUCLEOTIDE SEQUENCE [LARGE SCALE GENOMIC DNA]</scope>
    <source>
        <strain evidence="10">cv. Victoria</strain>
        <tissue evidence="9">Leaf</tissue>
    </source>
</reference>
<comment type="caution">
    <text evidence="9">The sequence shown here is derived from an EMBL/GenBank/DDBJ whole genome shotgun (WGS) entry which is preliminary data.</text>
</comment>
<dbReference type="CDD" id="cd00054">
    <property type="entry name" value="EGF_CA"/>
    <property type="match status" value="1"/>
</dbReference>
<dbReference type="GO" id="GO:0016020">
    <property type="term" value="C:membrane"/>
    <property type="evidence" value="ECO:0007669"/>
    <property type="project" value="UniProtKB-SubCell"/>
</dbReference>
<organism evidence="9 10">
    <name type="scientific">Eragrostis curvula</name>
    <name type="common">weeping love grass</name>
    <dbReference type="NCBI Taxonomy" id="38414"/>
    <lineage>
        <taxon>Eukaryota</taxon>
        <taxon>Viridiplantae</taxon>
        <taxon>Streptophyta</taxon>
        <taxon>Embryophyta</taxon>
        <taxon>Tracheophyta</taxon>
        <taxon>Spermatophyta</taxon>
        <taxon>Magnoliopsida</taxon>
        <taxon>Liliopsida</taxon>
        <taxon>Poales</taxon>
        <taxon>Poaceae</taxon>
        <taxon>PACMAD clade</taxon>
        <taxon>Chloridoideae</taxon>
        <taxon>Eragrostideae</taxon>
        <taxon>Eragrostidinae</taxon>
        <taxon>Eragrostis</taxon>
    </lineage>
</organism>
<protein>
    <recommendedName>
        <fullName evidence="11">EGF-like domain-containing protein</fullName>
    </recommendedName>
</protein>
<evidence type="ECO:0000256" key="6">
    <source>
        <dbReference type="SAM" id="SignalP"/>
    </source>
</evidence>